<dbReference type="GO" id="GO:0000981">
    <property type="term" value="F:DNA-binding transcription factor activity, RNA polymerase II-specific"/>
    <property type="evidence" value="ECO:0007669"/>
    <property type="project" value="InterPro"/>
</dbReference>
<proteinExistence type="predicted"/>
<keyword evidence="8" id="KW-1185">Reference proteome</keyword>
<protein>
    <recommendedName>
        <fullName evidence="6">Zn(2)-C6 fungal-type domain-containing protein</fullName>
    </recommendedName>
</protein>
<dbReference type="CDD" id="cd00067">
    <property type="entry name" value="GAL4"/>
    <property type="match status" value="1"/>
</dbReference>
<evidence type="ECO:0000259" key="6">
    <source>
        <dbReference type="PROSITE" id="PS50048"/>
    </source>
</evidence>
<accession>A0AAD7D475</accession>
<feature type="non-terminal residue" evidence="7">
    <location>
        <position position="1"/>
    </location>
</feature>
<evidence type="ECO:0000313" key="8">
    <source>
        <dbReference type="Proteomes" id="UP001221757"/>
    </source>
</evidence>
<gene>
    <name evidence="7" type="ORF">B0H17DRAFT_1083975</name>
</gene>
<keyword evidence="3" id="KW-0804">Transcription</keyword>
<dbReference type="GO" id="GO:0008270">
    <property type="term" value="F:zinc ion binding"/>
    <property type="evidence" value="ECO:0007669"/>
    <property type="project" value="InterPro"/>
</dbReference>
<dbReference type="SUPFAM" id="SSF57701">
    <property type="entry name" value="Zn2/Cys6 DNA-binding domain"/>
    <property type="match status" value="1"/>
</dbReference>
<dbReference type="SMART" id="SM00066">
    <property type="entry name" value="GAL4"/>
    <property type="match status" value="1"/>
</dbReference>
<dbReference type="InterPro" id="IPR001138">
    <property type="entry name" value="Zn2Cys6_DnaBD"/>
</dbReference>
<feature type="region of interest" description="Disordered" evidence="5">
    <location>
        <begin position="185"/>
        <end position="223"/>
    </location>
</feature>
<keyword evidence="2" id="KW-0238">DNA-binding</keyword>
<evidence type="ECO:0000256" key="3">
    <source>
        <dbReference type="ARBA" id="ARBA00023163"/>
    </source>
</evidence>
<dbReference type="PROSITE" id="PS00463">
    <property type="entry name" value="ZN2_CY6_FUNGAL_1"/>
    <property type="match status" value="1"/>
</dbReference>
<dbReference type="InterPro" id="IPR036864">
    <property type="entry name" value="Zn2-C6_fun-type_DNA-bd_sf"/>
</dbReference>
<sequence length="382" mass="43067">MVYLDAIEVQSLATRLIPPICGRRVLLHIQGAIVYPVYRQFFRGVPGERVKLDRLHWSTATRTVLLAGRSVLDISPRSQFIGGRLNRAVILTHNVRTIPSCANRTEFSSAGLHGSYERLRPLEQPLGYPNRLPSEAPSYSEAFRSRSRLPSLTRPPDGPYGPPVNWRADEQRDLPSLYSAIRSHSSASSDYTRVEDDRSSYLSRQDLRRPADDDFETNPRDPKVPKKIPVACNFCRGRKLRCDGVKPTCCNCSSRRINCTYVDQPKRRGPGKATKGSKTKKRASKGGAKFPSRFHPSKTSNLISKHLHLSFGLEDRSIRVRECIRIRIHHRAPEVDTPRNSRHQKGVRGRHGREEPPGAENARAARNTVHLPTASPNVRGRT</sequence>
<dbReference type="EMBL" id="JARKIE010000166">
    <property type="protein sequence ID" value="KAJ7672785.1"/>
    <property type="molecule type" value="Genomic_DNA"/>
</dbReference>
<dbReference type="PROSITE" id="PS50048">
    <property type="entry name" value="ZN2_CY6_FUNGAL_2"/>
    <property type="match status" value="1"/>
</dbReference>
<feature type="region of interest" description="Disordered" evidence="5">
    <location>
        <begin position="334"/>
        <end position="382"/>
    </location>
</feature>
<feature type="compositionally biased region" description="Basic and acidic residues" evidence="5">
    <location>
        <begin position="192"/>
        <end position="223"/>
    </location>
</feature>
<keyword evidence="4" id="KW-0539">Nucleus</keyword>
<dbReference type="PANTHER" id="PTHR31069">
    <property type="entry name" value="OLEATE-ACTIVATED TRANSCRIPTION FACTOR 1-RELATED"/>
    <property type="match status" value="1"/>
</dbReference>
<reference evidence="7" key="1">
    <citation type="submission" date="2023-03" db="EMBL/GenBank/DDBJ databases">
        <title>Massive genome expansion in bonnet fungi (Mycena s.s.) driven by repeated elements and novel gene families across ecological guilds.</title>
        <authorList>
            <consortium name="Lawrence Berkeley National Laboratory"/>
            <person name="Harder C.B."/>
            <person name="Miyauchi S."/>
            <person name="Viragh M."/>
            <person name="Kuo A."/>
            <person name="Thoen E."/>
            <person name="Andreopoulos B."/>
            <person name="Lu D."/>
            <person name="Skrede I."/>
            <person name="Drula E."/>
            <person name="Henrissat B."/>
            <person name="Morin E."/>
            <person name="Kohler A."/>
            <person name="Barry K."/>
            <person name="LaButti K."/>
            <person name="Morin E."/>
            <person name="Salamov A."/>
            <person name="Lipzen A."/>
            <person name="Mereny Z."/>
            <person name="Hegedus B."/>
            <person name="Baldrian P."/>
            <person name="Stursova M."/>
            <person name="Weitz H."/>
            <person name="Taylor A."/>
            <person name="Grigoriev I.V."/>
            <person name="Nagy L.G."/>
            <person name="Martin F."/>
            <person name="Kauserud H."/>
        </authorList>
    </citation>
    <scope>NUCLEOTIDE SEQUENCE</scope>
    <source>
        <strain evidence="7">CBHHK067</strain>
    </source>
</reference>
<evidence type="ECO:0000256" key="5">
    <source>
        <dbReference type="SAM" id="MobiDB-lite"/>
    </source>
</evidence>
<evidence type="ECO:0000313" key="7">
    <source>
        <dbReference type="EMBL" id="KAJ7672785.1"/>
    </source>
</evidence>
<comment type="caution">
    <text evidence="7">The sequence shown here is derived from an EMBL/GenBank/DDBJ whole genome shotgun (WGS) entry which is preliminary data.</text>
</comment>
<dbReference type="Proteomes" id="UP001221757">
    <property type="component" value="Unassembled WGS sequence"/>
</dbReference>
<dbReference type="Pfam" id="PF00172">
    <property type="entry name" value="Zn_clus"/>
    <property type="match status" value="1"/>
</dbReference>
<feature type="region of interest" description="Disordered" evidence="5">
    <location>
        <begin position="124"/>
        <end position="168"/>
    </location>
</feature>
<evidence type="ECO:0000256" key="1">
    <source>
        <dbReference type="ARBA" id="ARBA00023015"/>
    </source>
</evidence>
<dbReference type="AlphaFoldDB" id="A0AAD7D475"/>
<feature type="region of interest" description="Disordered" evidence="5">
    <location>
        <begin position="263"/>
        <end position="291"/>
    </location>
</feature>
<dbReference type="InterPro" id="IPR050675">
    <property type="entry name" value="OAF3"/>
</dbReference>
<dbReference type="PANTHER" id="PTHR31069:SF32">
    <property type="entry name" value="ARGININE METABOLISM REGULATION PROTEIN II"/>
    <property type="match status" value="1"/>
</dbReference>
<feature type="domain" description="Zn(2)-C6 fungal-type" evidence="6">
    <location>
        <begin position="231"/>
        <end position="261"/>
    </location>
</feature>
<feature type="compositionally biased region" description="Basic residues" evidence="5">
    <location>
        <begin position="267"/>
        <end position="284"/>
    </location>
</feature>
<feature type="compositionally biased region" description="Basic residues" evidence="5">
    <location>
        <begin position="340"/>
        <end position="351"/>
    </location>
</feature>
<dbReference type="Gene3D" id="4.10.240.10">
    <property type="entry name" value="Zn(2)-C6 fungal-type DNA-binding domain"/>
    <property type="match status" value="1"/>
</dbReference>
<evidence type="ECO:0000256" key="2">
    <source>
        <dbReference type="ARBA" id="ARBA00023125"/>
    </source>
</evidence>
<organism evidence="7 8">
    <name type="scientific">Mycena rosella</name>
    <name type="common">Pink bonnet</name>
    <name type="synonym">Agaricus rosellus</name>
    <dbReference type="NCBI Taxonomy" id="1033263"/>
    <lineage>
        <taxon>Eukaryota</taxon>
        <taxon>Fungi</taxon>
        <taxon>Dikarya</taxon>
        <taxon>Basidiomycota</taxon>
        <taxon>Agaricomycotina</taxon>
        <taxon>Agaricomycetes</taxon>
        <taxon>Agaricomycetidae</taxon>
        <taxon>Agaricales</taxon>
        <taxon>Marasmiineae</taxon>
        <taxon>Mycenaceae</taxon>
        <taxon>Mycena</taxon>
    </lineage>
</organism>
<name>A0AAD7D475_MYCRO</name>
<evidence type="ECO:0000256" key="4">
    <source>
        <dbReference type="ARBA" id="ARBA00023242"/>
    </source>
</evidence>
<keyword evidence="1" id="KW-0805">Transcription regulation</keyword>
<dbReference type="GO" id="GO:0003677">
    <property type="term" value="F:DNA binding"/>
    <property type="evidence" value="ECO:0007669"/>
    <property type="project" value="UniProtKB-KW"/>
</dbReference>